<evidence type="ECO:0000256" key="8">
    <source>
        <dbReference type="ARBA" id="ARBA00022679"/>
    </source>
</evidence>
<dbReference type="Pfam" id="PF25087">
    <property type="entry name" value="GMPPB_C"/>
    <property type="match status" value="1"/>
</dbReference>
<proteinExistence type="inferred from homology"/>
<evidence type="ECO:0000256" key="7">
    <source>
        <dbReference type="ARBA" id="ARBA00013414"/>
    </source>
</evidence>
<protein>
    <recommendedName>
        <fullName evidence="7">Bifunctional protein GlmU</fullName>
        <ecNumber evidence="5">2.3.1.157</ecNumber>
        <ecNumber evidence="6">2.7.7.23</ecNumber>
    </recommendedName>
</protein>
<feature type="domain" description="Mannose-1-phosphate guanyltransferase C-terminal" evidence="15">
    <location>
        <begin position="266"/>
        <end position="377"/>
    </location>
</feature>
<dbReference type="InterPro" id="IPR056729">
    <property type="entry name" value="GMPPB_C"/>
</dbReference>
<dbReference type="Gene3D" id="3.90.550.10">
    <property type="entry name" value="Spore Coat Polysaccharide Biosynthesis Protein SpsA, Chain A"/>
    <property type="match status" value="1"/>
</dbReference>
<evidence type="ECO:0000256" key="2">
    <source>
        <dbReference type="ARBA" id="ARBA00005208"/>
    </source>
</evidence>
<comment type="pathway">
    <text evidence="1">Nucleotide-sugar biosynthesis; UDP-N-acetyl-alpha-D-glucosamine biosynthesis; N-acetyl-alpha-D-glucosamine 1-phosphate from alpha-D-glucosamine 6-phosphate (route II): step 2/2.</text>
</comment>
<evidence type="ECO:0000256" key="11">
    <source>
        <dbReference type="ARBA" id="ARBA00023315"/>
    </source>
</evidence>
<comment type="similarity">
    <text evidence="4">In the N-terminal section; belongs to the N-acetylglucosamine-1-phosphate uridyltransferase family.</text>
</comment>
<dbReference type="GO" id="GO:0006048">
    <property type="term" value="P:UDP-N-acetylglucosamine biosynthetic process"/>
    <property type="evidence" value="ECO:0007669"/>
    <property type="project" value="UniProtKB-UniPathway"/>
</dbReference>
<dbReference type="GO" id="GO:0019134">
    <property type="term" value="F:glucosamine-1-phosphate N-acetyltransferase activity"/>
    <property type="evidence" value="ECO:0007669"/>
    <property type="project" value="UniProtKB-EC"/>
</dbReference>
<evidence type="ECO:0000256" key="10">
    <source>
        <dbReference type="ARBA" id="ARBA00023268"/>
    </source>
</evidence>
<sequence length="419" mass="45605">MKAVVLAAGVGERMSPLTDTRSKMLIPVAGKPILEYVFESLRGADITDVTVVVGYQKKSIIDYFGDGRKFGMKLDYVEQPEPKGTAHAISVTSMDDTFVTINGDVYCDAASLVDTIKKHEDEGDILTMGAYKVKSASSYGVIRTKNGRVTGVIEKPKKTSNRLINAGVYIFEPEIYDAIRKTPYSERGEKEITTSIGILIESGKPITVNRLDSWVHIGRPWDILQANEQALRVQKPAIECEIEPNAHVAENVRIESGTQIRSGSYIEGPTYIGKDCDIGPNCYIRPYTSISENVRIGNAVEVKNSVIMEGTHAAHHSYIGDSIVGANCNFGSGTKVGNLRLDAGNIMMTLREGLADTGRRKLGAVLGDGVQTGINSMINPGVKLGQNSAIGPGVVLTRDLQANRCVLVEQKEREEAWKK</sequence>
<evidence type="ECO:0000256" key="6">
    <source>
        <dbReference type="ARBA" id="ARBA00012457"/>
    </source>
</evidence>
<dbReference type="EC" id="2.7.7.23" evidence="6"/>
<dbReference type="SUPFAM" id="SSF53448">
    <property type="entry name" value="Nucleotide-diphospho-sugar transferases"/>
    <property type="match status" value="1"/>
</dbReference>
<dbReference type="InterPro" id="IPR005835">
    <property type="entry name" value="NTP_transferase_dom"/>
</dbReference>
<dbReference type="PATRIC" id="fig|1698273.3.peg.505"/>
<comment type="pathway">
    <text evidence="2">Nucleotide-sugar biosynthesis; UDP-N-acetyl-alpha-D-glucosamine biosynthesis; UDP-N-acetyl-alpha-D-glucosamine from N-acetyl-alpha-D-glucosamine 1-phosphate: step 1/1.</text>
</comment>
<dbReference type="CDD" id="cd04181">
    <property type="entry name" value="NTP_transferase"/>
    <property type="match status" value="1"/>
</dbReference>
<feature type="domain" description="Nucleotidyl transferase" evidence="14">
    <location>
        <begin position="2"/>
        <end position="231"/>
    </location>
</feature>
<keyword evidence="8" id="KW-0808">Transferase</keyword>
<dbReference type="EMBL" id="LHXX01000032">
    <property type="protein sequence ID" value="KXB01947.1"/>
    <property type="molecule type" value="Genomic_DNA"/>
</dbReference>
<dbReference type="InterPro" id="IPR023915">
    <property type="entry name" value="Bifunctiontional_GlmU_arc-type"/>
</dbReference>
<dbReference type="NCBIfam" id="TIGR03992">
    <property type="entry name" value="Arch_glmU"/>
    <property type="match status" value="1"/>
</dbReference>
<organism evidence="16 17">
    <name type="scientific">candidate division MSBL1 archaeon SCGC-AAA261D19</name>
    <dbReference type="NCBI Taxonomy" id="1698273"/>
    <lineage>
        <taxon>Archaea</taxon>
        <taxon>Methanobacteriati</taxon>
        <taxon>Methanobacteriota</taxon>
        <taxon>candidate division MSBL1</taxon>
    </lineage>
</organism>
<dbReference type="PANTHER" id="PTHR43584">
    <property type="entry name" value="NUCLEOTIDYL TRANSFERASE"/>
    <property type="match status" value="1"/>
</dbReference>
<reference evidence="16 17" key="1">
    <citation type="journal article" date="2016" name="Sci. Rep.">
        <title>Metabolic traits of an uncultured archaeal lineage -MSBL1- from brine pools of the Red Sea.</title>
        <authorList>
            <person name="Mwirichia R."/>
            <person name="Alam I."/>
            <person name="Rashid M."/>
            <person name="Vinu M."/>
            <person name="Ba-Alawi W."/>
            <person name="Anthony Kamau A."/>
            <person name="Kamanda Ngugi D."/>
            <person name="Goker M."/>
            <person name="Klenk H.P."/>
            <person name="Bajic V."/>
            <person name="Stingl U."/>
        </authorList>
    </citation>
    <scope>NUCLEOTIDE SEQUENCE [LARGE SCALE GENOMIC DNA]</scope>
    <source>
        <strain evidence="16">SCGC-AAA261D19</strain>
    </source>
</reference>
<evidence type="ECO:0000256" key="1">
    <source>
        <dbReference type="ARBA" id="ARBA00005166"/>
    </source>
</evidence>
<evidence type="ECO:0000256" key="5">
    <source>
        <dbReference type="ARBA" id="ARBA00012225"/>
    </source>
</evidence>
<comment type="similarity">
    <text evidence="3">In the C-terminal section; belongs to the transferase hexapeptide repeat family.</text>
</comment>
<dbReference type="Proteomes" id="UP000070400">
    <property type="component" value="Unassembled WGS sequence"/>
</dbReference>
<dbReference type="Gene3D" id="2.160.10.10">
    <property type="entry name" value="Hexapeptide repeat proteins"/>
    <property type="match status" value="1"/>
</dbReference>
<evidence type="ECO:0000259" key="15">
    <source>
        <dbReference type="Pfam" id="PF25087"/>
    </source>
</evidence>
<comment type="catalytic activity">
    <reaction evidence="12">
        <text>alpha-D-glucosamine 1-phosphate + acetyl-CoA = N-acetyl-alpha-D-glucosamine 1-phosphate + CoA + H(+)</text>
        <dbReference type="Rhea" id="RHEA:13725"/>
        <dbReference type="ChEBI" id="CHEBI:15378"/>
        <dbReference type="ChEBI" id="CHEBI:57287"/>
        <dbReference type="ChEBI" id="CHEBI:57288"/>
        <dbReference type="ChEBI" id="CHEBI:57776"/>
        <dbReference type="ChEBI" id="CHEBI:58516"/>
        <dbReference type="EC" id="2.3.1.157"/>
    </reaction>
</comment>
<evidence type="ECO:0000256" key="13">
    <source>
        <dbReference type="ARBA" id="ARBA00048493"/>
    </source>
</evidence>
<gene>
    <name evidence="16" type="ORF">AKJ43_02805</name>
</gene>
<evidence type="ECO:0000256" key="4">
    <source>
        <dbReference type="ARBA" id="ARBA00007947"/>
    </source>
</evidence>
<keyword evidence="11" id="KW-0012">Acyltransferase</keyword>
<dbReference type="UniPathway" id="UPA00113">
    <property type="reaction ID" value="UER00532"/>
</dbReference>
<evidence type="ECO:0000256" key="3">
    <source>
        <dbReference type="ARBA" id="ARBA00007707"/>
    </source>
</evidence>
<dbReference type="EC" id="2.3.1.157" evidence="5"/>
<evidence type="ECO:0000313" key="16">
    <source>
        <dbReference type="EMBL" id="KXB01947.1"/>
    </source>
</evidence>
<dbReference type="SUPFAM" id="SSF51161">
    <property type="entry name" value="Trimeric LpxA-like enzymes"/>
    <property type="match status" value="1"/>
</dbReference>
<name>A0A133V682_9EURY</name>
<dbReference type="AlphaFoldDB" id="A0A133V682"/>
<evidence type="ECO:0000256" key="9">
    <source>
        <dbReference type="ARBA" id="ARBA00022695"/>
    </source>
</evidence>
<comment type="catalytic activity">
    <reaction evidence="13">
        <text>N-acetyl-alpha-D-glucosamine 1-phosphate + UTP + H(+) = UDP-N-acetyl-alpha-D-glucosamine + diphosphate</text>
        <dbReference type="Rhea" id="RHEA:13509"/>
        <dbReference type="ChEBI" id="CHEBI:15378"/>
        <dbReference type="ChEBI" id="CHEBI:33019"/>
        <dbReference type="ChEBI" id="CHEBI:46398"/>
        <dbReference type="ChEBI" id="CHEBI:57705"/>
        <dbReference type="ChEBI" id="CHEBI:57776"/>
        <dbReference type="EC" id="2.7.7.23"/>
    </reaction>
</comment>
<dbReference type="InterPro" id="IPR029044">
    <property type="entry name" value="Nucleotide-diphossugar_trans"/>
</dbReference>
<evidence type="ECO:0000259" key="14">
    <source>
        <dbReference type="Pfam" id="PF00483"/>
    </source>
</evidence>
<dbReference type="Pfam" id="PF00483">
    <property type="entry name" value="NTP_transferase"/>
    <property type="match status" value="1"/>
</dbReference>
<keyword evidence="10" id="KW-0511">Multifunctional enzyme</keyword>
<dbReference type="InterPro" id="IPR011004">
    <property type="entry name" value="Trimer_LpxA-like_sf"/>
</dbReference>
<keyword evidence="9" id="KW-0548">Nucleotidyltransferase</keyword>
<dbReference type="InterPro" id="IPR050065">
    <property type="entry name" value="GlmU-like"/>
</dbReference>
<evidence type="ECO:0000313" key="17">
    <source>
        <dbReference type="Proteomes" id="UP000070400"/>
    </source>
</evidence>
<dbReference type="CDD" id="cd05636">
    <property type="entry name" value="LbH_G1P_TT_C_like"/>
    <property type="match status" value="1"/>
</dbReference>
<dbReference type="GO" id="GO:0003977">
    <property type="term" value="F:UDP-N-acetylglucosamine diphosphorylase activity"/>
    <property type="evidence" value="ECO:0007669"/>
    <property type="project" value="UniProtKB-EC"/>
</dbReference>
<dbReference type="PANTHER" id="PTHR43584:SF8">
    <property type="entry name" value="N-ACETYLMURAMATE ALPHA-1-PHOSPHATE URIDYLYLTRANSFERASE"/>
    <property type="match status" value="1"/>
</dbReference>
<accession>A0A133V682</accession>
<evidence type="ECO:0000256" key="12">
    <source>
        <dbReference type="ARBA" id="ARBA00048247"/>
    </source>
</evidence>
<keyword evidence="17" id="KW-1185">Reference proteome</keyword>
<comment type="caution">
    <text evidence="16">The sequence shown here is derived from an EMBL/GenBank/DDBJ whole genome shotgun (WGS) entry which is preliminary data.</text>
</comment>